<evidence type="ECO:0008006" key="6">
    <source>
        <dbReference type="Google" id="ProtNLM"/>
    </source>
</evidence>
<keyword evidence="2" id="KW-0479">Metal-binding</keyword>
<feature type="non-terminal residue" evidence="4">
    <location>
        <position position="431"/>
    </location>
</feature>
<dbReference type="Proteomes" id="UP000037020">
    <property type="component" value="Unassembled WGS sequence"/>
</dbReference>
<evidence type="ECO:0000313" key="5">
    <source>
        <dbReference type="Proteomes" id="UP000037020"/>
    </source>
</evidence>
<name>A0ABR5JDT2_9ACTN</name>
<reference evidence="4 5" key="1">
    <citation type="submission" date="2015-07" db="EMBL/GenBank/DDBJ databases">
        <authorList>
            <person name="Ju K.-S."/>
            <person name="Doroghazi J.R."/>
            <person name="Metcalf W.W."/>
        </authorList>
    </citation>
    <scope>NUCLEOTIDE SEQUENCE [LARGE SCALE GENOMIC DNA]</scope>
    <source>
        <strain evidence="4 5">NRRL B-3589</strain>
    </source>
</reference>
<dbReference type="PANTHER" id="PTHR24305">
    <property type="entry name" value="CYTOCHROME P450"/>
    <property type="match status" value="1"/>
</dbReference>
<keyword evidence="3" id="KW-0408">Iron</keyword>
<comment type="caution">
    <text evidence="4">The sequence shown here is derived from an EMBL/GenBank/DDBJ whole genome shotgun (WGS) entry which is preliminary data.</text>
</comment>
<comment type="similarity">
    <text evidence="1">Belongs to the cytochrome P450 family.</text>
</comment>
<evidence type="ECO:0000256" key="3">
    <source>
        <dbReference type="ARBA" id="ARBA00023004"/>
    </source>
</evidence>
<dbReference type="InterPro" id="IPR050121">
    <property type="entry name" value="Cytochrome_P450_monoxygenase"/>
</dbReference>
<accession>A0ABR5JDT2</accession>
<dbReference type="EMBL" id="LGUT01000182">
    <property type="protein sequence ID" value="KOG91592.1"/>
    <property type="molecule type" value="Genomic_DNA"/>
</dbReference>
<sequence>MNRPPGPPGDRLAGNGPAYDRDRLGFMVEMSERYGAIWSFDRHIVVAADPATAGEVLLRTNTDFGGEVDFLHRKQKENAATQRQWASSRAARMRGMRPSAMQMKIPLIAARMAEAITAWGDDGDIDVVARMRTLTSGLGSTLCFSRDAHLVDGLEQELFDALLPVIRSPIALPSWLPLPRHRRVGRANRALERAVGRVIELRRVEGRTDSDDLLGVLARPTGRHGPLSDRVTCETLAATLLAAQSAPSSGFGWTVHELTGHPEVQERIAAEAAAVLPASGPITQAHYSGLEYTARTVREALRLWPPNWVYARHALHRTTLGGYVLEPGTKVMVPSYVIQRDGRWFPDPLRFDPDRWLPDGSGPAAPQYAYLPFGAGPLVCMGLSWSLIEMTLATALLVRDFTLRPVPGTTVVPDPARELTPSGLTAVSYTH</sequence>
<dbReference type="SUPFAM" id="SSF48264">
    <property type="entry name" value="Cytochrome P450"/>
    <property type="match status" value="1"/>
</dbReference>
<dbReference type="InterPro" id="IPR001128">
    <property type="entry name" value="Cyt_P450"/>
</dbReference>
<evidence type="ECO:0000313" key="4">
    <source>
        <dbReference type="EMBL" id="KOG91592.1"/>
    </source>
</evidence>
<keyword evidence="5" id="KW-1185">Reference proteome</keyword>
<organism evidence="4 5">
    <name type="scientific">Streptomyces varsoviensis</name>
    <dbReference type="NCBI Taxonomy" id="67373"/>
    <lineage>
        <taxon>Bacteria</taxon>
        <taxon>Bacillati</taxon>
        <taxon>Actinomycetota</taxon>
        <taxon>Actinomycetes</taxon>
        <taxon>Kitasatosporales</taxon>
        <taxon>Streptomycetaceae</taxon>
        <taxon>Streptomyces</taxon>
    </lineage>
</organism>
<dbReference type="Pfam" id="PF00067">
    <property type="entry name" value="p450"/>
    <property type="match status" value="1"/>
</dbReference>
<dbReference type="PANTHER" id="PTHR24305:SF166">
    <property type="entry name" value="CYTOCHROME P450 12A4, MITOCHONDRIAL-RELATED"/>
    <property type="match status" value="1"/>
</dbReference>
<dbReference type="InterPro" id="IPR036396">
    <property type="entry name" value="Cyt_P450_sf"/>
</dbReference>
<dbReference type="Gene3D" id="1.10.630.10">
    <property type="entry name" value="Cytochrome P450"/>
    <property type="match status" value="1"/>
</dbReference>
<gene>
    <name evidence="4" type="ORF">ADK38_02330</name>
</gene>
<dbReference type="PRINTS" id="PR00465">
    <property type="entry name" value="EP450IV"/>
</dbReference>
<dbReference type="InterPro" id="IPR002403">
    <property type="entry name" value="Cyt_P450_E_grp-IV"/>
</dbReference>
<protein>
    <recommendedName>
        <fullName evidence="6">Cytochrome P450</fullName>
    </recommendedName>
</protein>
<proteinExistence type="inferred from homology"/>
<evidence type="ECO:0000256" key="2">
    <source>
        <dbReference type="ARBA" id="ARBA00022723"/>
    </source>
</evidence>
<evidence type="ECO:0000256" key="1">
    <source>
        <dbReference type="ARBA" id="ARBA00010617"/>
    </source>
</evidence>